<gene>
    <name evidence="4" type="ORF">P6N53_06355</name>
</gene>
<evidence type="ECO:0000259" key="3">
    <source>
        <dbReference type="Pfam" id="PF07833"/>
    </source>
</evidence>
<evidence type="ECO:0000259" key="2">
    <source>
        <dbReference type="Pfam" id="PF00753"/>
    </source>
</evidence>
<accession>A0AAW7ZAY1</accession>
<sequence length="453" mass="50278">MKRKRFLLAILVLLMMVWAMPAAAATEVTLDGEKIALTKEPVLENNRILVPLRAVSEALGAEVKYDNDTRTVRASRHGTFLRLTLDSDQAYINDKPILLDAPAKVISGTTMVPLRFVGEALGLDVKYEEDKIDLITKDYVKVHFIDVGNGDAILIQLPNNQNVLIDAGSQVAGKDVLSALRENGVTEIDLLVATHPHENNMGGIPSVLETFTVKQIIDSGAGAGTETYMKYSSLLRKGNYKYSVAEKQKVNLNGATLEILSSRDETWSRDVDGKSVVSLLTVGEVRFLFMADVCYPYDRELKINGPVEILKAAFQGGKTSTSQDFLNKVTPETVIISVGKNNTGGFPHEDTLERISEMEAQVFRTDLNGDIVISTNGKTYGVQISKNELPETKRRIEPPAEQGVYVGHKDGDIFHWPHCSRAKKIDFYDRVWFKDATHAKDNGYKPCEFCRPE</sequence>
<dbReference type="SUPFAM" id="SSF56281">
    <property type="entry name" value="Metallo-hydrolase/oxidoreductase"/>
    <property type="match status" value="1"/>
</dbReference>
<reference evidence="4" key="2">
    <citation type="submission" date="2023-03" db="EMBL/GenBank/DDBJ databases">
        <authorList>
            <person name="Zhang Z."/>
        </authorList>
    </citation>
    <scope>NUCLEOTIDE SEQUENCE</scope>
    <source>
        <strain evidence="4">DSA</strain>
    </source>
</reference>
<dbReference type="RefSeq" id="WP_304541958.1">
    <property type="nucleotide sequence ID" value="NZ_JARPTC010000008.1"/>
</dbReference>
<evidence type="ECO:0000313" key="5">
    <source>
        <dbReference type="Proteomes" id="UP001172911"/>
    </source>
</evidence>
<reference evidence="4" key="1">
    <citation type="journal article" date="2023" name="J. Hazard. Mater.">
        <title>Anaerobic biodegradation of pyrene and benzo[a]pyrene by a new sulfate-reducing Desulforamulus aquiferis strain DSA.</title>
        <authorList>
            <person name="Zhang Z."/>
            <person name="Sun J."/>
            <person name="Gong X."/>
            <person name="Wang C."/>
            <person name="Wang H."/>
        </authorList>
    </citation>
    <scope>NUCLEOTIDE SEQUENCE</scope>
    <source>
        <strain evidence="4">DSA</strain>
    </source>
</reference>
<dbReference type="Pfam" id="PF07833">
    <property type="entry name" value="Cu_amine_oxidN1"/>
    <property type="match status" value="1"/>
</dbReference>
<dbReference type="Gene3D" id="3.60.15.10">
    <property type="entry name" value="Ribonuclease Z/Hydroxyacylglutathione hydrolase-like"/>
    <property type="match status" value="1"/>
</dbReference>
<dbReference type="Proteomes" id="UP001172911">
    <property type="component" value="Unassembled WGS sequence"/>
</dbReference>
<dbReference type="EMBL" id="JARPTC010000008">
    <property type="protein sequence ID" value="MDO7786842.1"/>
    <property type="molecule type" value="Genomic_DNA"/>
</dbReference>
<dbReference type="InterPro" id="IPR036866">
    <property type="entry name" value="RibonucZ/Hydroxyglut_hydro"/>
</dbReference>
<keyword evidence="1" id="KW-0732">Signal</keyword>
<dbReference type="CDD" id="cd07731">
    <property type="entry name" value="ComA-like_MBL-fold"/>
    <property type="match status" value="1"/>
</dbReference>
<organism evidence="4 5">
    <name type="scientific">Desulforamulus aquiferis</name>
    <dbReference type="NCBI Taxonomy" id="1397668"/>
    <lineage>
        <taxon>Bacteria</taxon>
        <taxon>Bacillati</taxon>
        <taxon>Bacillota</taxon>
        <taxon>Clostridia</taxon>
        <taxon>Eubacteriales</taxon>
        <taxon>Peptococcaceae</taxon>
        <taxon>Desulforamulus</taxon>
    </lineage>
</organism>
<dbReference type="PANTHER" id="PTHR30619">
    <property type="entry name" value="DNA INTERNALIZATION/COMPETENCE PROTEIN COMEC/REC2"/>
    <property type="match status" value="1"/>
</dbReference>
<evidence type="ECO:0000313" key="4">
    <source>
        <dbReference type="EMBL" id="MDO7786842.1"/>
    </source>
</evidence>
<dbReference type="SUPFAM" id="SSF57884">
    <property type="entry name" value="Ada DNA repair protein, N-terminal domain (N-Ada 10)"/>
    <property type="match status" value="1"/>
</dbReference>
<feature type="domain" description="Metallo-beta-lactamase" evidence="2">
    <location>
        <begin position="146"/>
        <end position="339"/>
    </location>
</feature>
<dbReference type="Gene3D" id="3.40.10.10">
    <property type="entry name" value="DNA Methylphosphotriester Repair Domain"/>
    <property type="match status" value="1"/>
</dbReference>
<proteinExistence type="predicted"/>
<feature type="chain" id="PRO_5043431923" evidence="1">
    <location>
        <begin position="25"/>
        <end position="453"/>
    </location>
</feature>
<dbReference type="PANTHER" id="PTHR30619:SF7">
    <property type="entry name" value="BETA-LACTAMASE DOMAIN PROTEIN"/>
    <property type="match status" value="1"/>
</dbReference>
<evidence type="ECO:0000256" key="1">
    <source>
        <dbReference type="SAM" id="SignalP"/>
    </source>
</evidence>
<dbReference type="InterPro" id="IPR052159">
    <property type="entry name" value="Competence_DNA_uptake"/>
</dbReference>
<feature type="domain" description="Copper amine oxidase-like N-terminal" evidence="3">
    <location>
        <begin position="30"/>
        <end position="132"/>
    </location>
</feature>
<dbReference type="InterPro" id="IPR036582">
    <property type="entry name" value="Mao_N_sf"/>
</dbReference>
<dbReference type="AlphaFoldDB" id="A0AAW7ZAY1"/>
<dbReference type="SUPFAM" id="SSF55383">
    <property type="entry name" value="Copper amine oxidase, domain N"/>
    <property type="match status" value="1"/>
</dbReference>
<dbReference type="InterPro" id="IPR012854">
    <property type="entry name" value="Cu_amine_oxidase-like_N"/>
</dbReference>
<dbReference type="InterPro" id="IPR035451">
    <property type="entry name" value="Ada-like_dom_sf"/>
</dbReference>
<feature type="signal peptide" evidence="1">
    <location>
        <begin position="1"/>
        <end position="24"/>
    </location>
</feature>
<keyword evidence="5" id="KW-1185">Reference proteome</keyword>
<dbReference type="Pfam" id="PF00753">
    <property type="entry name" value="Lactamase_B"/>
    <property type="match status" value="1"/>
</dbReference>
<dbReference type="InterPro" id="IPR001279">
    <property type="entry name" value="Metallo-B-lactamas"/>
</dbReference>
<comment type="caution">
    <text evidence="4">The sequence shown here is derived from an EMBL/GenBank/DDBJ whole genome shotgun (WGS) entry which is preliminary data.</text>
</comment>
<dbReference type="InterPro" id="IPR035681">
    <property type="entry name" value="ComA-like_MBL"/>
</dbReference>
<protein>
    <submittedName>
        <fullName evidence="4">Stalk domain-containing protein</fullName>
    </submittedName>
</protein>
<name>A0AAW7ZAY1_9FIRM</name>
<dbReference type="Gene3D" id="3.30.457.10">
    <property type="entry name" value="Copper amine oxidase-like, N-terminal domain"/>
    <property type="match status" value="1"/>
</dbReference>